<feature type="region of interest" description="Disordered" evidence="1">
    <location>
        <begin position="906"/>
        <end position="925"/>
    </location>
</feature>
<evidence type="ECO:0000256" key="1">
    <source>
        <dbReference type="SAM" id="MobiDB-lite"/>
    </source>
</evidence>
<dbReference type="GO" id="GO:0005509">
    <property type="term" value="F:calcium ion binding"/>
    <property type="evidence" value="ECO:0007669"/>
    <property type="project" value="InterPro"/>
</dbReference>
<evidence type="ECO:0000259" key="2">
    <source>
        <dbReference type="SMART" id="SM00736"/>
    </source>
</evidence>
<reference evidence="3 4" key="1">
    <citation type="submission" date="2019-04" db="EMBL/GenBank/DDBJ databases">
        <title>Chitiniphilus eburnea sp. nov., a novel chitinolytic bacterium isolated from aquaculture sludge.</title>
        <authorList>
            <person name="Sheng M."/>
        </authorList>
    </citation>
    <scope>NUCLEOTIDE SEQUENCE [LARGE SCALE GENOMIC DNA]</scope>
    <source>
        <strain evidence="3 4">HX-2-15</strain>
    </source>
</reference>
<dbReference type="SMART" id="SM00736">
    <property type="entry name" value="CADG"/>
    <property type="match status" value="1"/>
</dbReference>
<comment type="caution">
    <text evidence="3">The sequence shown here is derived from an EMBL/GenBank/DDBJ whole genome shotgun (WGS) entry which is preliminary data.</text>
</comment>
<dbReference type="InterPro" id="IPR025592">
    <property type="entry name" value="DUF4347"/>
</dbReference>
<dbReference type="InterPro" id="IPR044048">
    <property type="entry name" value="Big_12"/>
</dbReference>
<dbReference type="InterPro" id="IPR013783">
    <property type="entry name" value="Ig-like_fold"/>
</dbReference>
<dbReference type="InterPro" id="IPR040853">
    <property type="entry name" value="RapA2_cadherin-like"/>
</dbReference>
<organism evidence="3 4">
    <name type="scientific">Chitiniphilus eburneus</name>
    <dbReference type="NCBI Taxonomy" id="2571148"/>
    <lineage>
        <taxon>Bacteria</taxon>
        <taxon>Pseudomonadati</taxon>
        <taxon>Pseudomonadota</taxon>
        <taxon>Betaproteobacteria</taxon>
        <taxon>Neisseriales</taxon>
        <taxon>Chitinibacteraceae</taxon>
        <taxon>Chitiniphilus</taxon>
    </lineage>
</organism>
<proteinExistence type="predicted"/>
<dbReference type="Pfam" id="PF19078">
    <property type="entry name" value="Big_12"/>
    <property type="match status" value="1"/>
</dbReference>
<dbReference type="Proteomes" id="UP000310016">
    <property type="component" value="Unassembled WGS sequence"/>
</dbReference>
<accession>A0A4U0QCM0</accession>
<dbReference type="GO" id="GO:0016020">
    <property type="term" value="C:membrane"/>
    <property type="evidence" value="ECO:0007669"/>
    <property type="project" value="InterPro"/>
</dbReference>
<protein>
    <submittedName>
        <fullName evidence="3">DUF4347 domain-containing protein</fullName>
    </submittedName>
</protein>
<feature type="compositionally biased region" description="Polar residues" evidence="1">
    <location>
        <begin position="916"/>
        <end position="925"/>
    </location>
</feature>
<feature type="region of interest" description="Disordered" evidence="1">
    <location>
        <begin position="1"/>
        <end position="23"/>
    </location>
</feature>
<dbReference type="Pfam" id="PF14252">
    <property type="entry name" value="DUF4347"/>
    <property type="match status" value="1"/>
</dbReference>
<dbReference type="EMBL" id="SUMF01000001">
    <property type="protein sequence ID" value="TJZ79167.1"/>
    <property type="molecule type" value="Genomic_DNA"/>
</dbReference>
<feature type="compositionally biased region" description="Basic and acidic residues" evidence="1">
    <location>
        <begin position="47"/>
        <end position="58"/>
    </location>
</feature>
<feature type="domain" description="Dystroglycan-type cadherin-like" evidence="2">
    <location>
        <begin position="2427"/>
        <end position="2537"/>
    </location>
</feature>
<sequence length="2595" mass="253749">MWWNKRNTTQSTTGQQRRPTKGSSLILALEPRIMFDGAAVATAIDRPHAEAPIRDSRADPTSASDGADHSAVAPAAVLPPQAEPATRNVLFVDARVKDADKLLADLKPDTEVVYLRADQDGLTQMDTYLAGHPGAQSVQILAHGYSGDLWLGSSYLSAENLNTYSDSLARLGNNMAQGGDILIYACNTADGERGLAFVDALAAGTGRDIAASSNRTGAGSDWVLEVTRGSIETTSVLSAQAERGYQYNLATITVTSSADSGAGTLRNAIASATAGDTITFSSGMTVGLSTGQLLINKNLTIDGDLNDDGVADVTVDANYNSRVFSITGGTVKLDGLVITRGLVSGAGGDFNSLDGKDALGAGISVTGGTVTILHSSLTGNVAAGGGGNGGGSGYGYGGGGGGGFNGKGGARGGNYSASYAGQTGGAGGGGNGGVYSAVAQAGKGGTTVGGAGGSTAPGFSSGGAGGSAGTVGVGLIGGGGAGAAASLAPAVGKGGNAAGAMFIGAGATVYLGSTTISSNVGAGGGGAGSSQIGGVNGANGGDGVGGILNQGTLKYESGTVNLVSGQNNYGRGGSGGGNQNGNAVGAAGYGTNTGNENLRNSGAGTADSSWSSNAVPVIANLHGDSVNYTEGATPVLLDVGSNASVSDTDSTDFSGGNVTVAITAGRVTTEDLLGVRNQGTSAGQIGVSGSNVTYGGVTIGTLAGGSGSNNLVITLNGNATQAAVAALLQNLTYSNSNGGAIGTGTRSVSVTVNDGDGGTSTAAVVSVGITGVNDAPTLSTTGGTPTFTENGSAVSLFSGTTIDTIEAGQTIDRLTLTVTNVANGSAEVLRVDGSDVALTNGNSVTTATNGMTVTVSVSGGTATMVIAKTGGIATSAAATLVNGLTYSNTSDAPDTTARVVTLTGLRDNGGTANGGVDSSTPGQSATVSISAVNDAPTLSGGPYTWTGTNEDTTSNAVTVSSLLASTTHADVDGPASGIAITGSTGGGTWQYSTDGSTWTDIGTVSNGAALLLSSTTQLRFVPDGLNGSTAGLTFRAWDQSAGSASTNGTRSTADTSTNGGTSAYSTGTAQATLSVSSVNDAPVLAPTSPTLNALTDGDTNNVGQAVSSFAGANISDVDPGAVKGIAITGLNSGNGTWQYSVDNGASWQDVGAVSDSAALLLRSTDRIRFLPDGVNSTNASLTYHAWDQSGATASQQGSKVDASGTGGSTPFSAASDTASVTVTAINDAPIVTTSGGSAAFIEGDNVASTPVVIDGAISVSDPDSPLLYSASVAITANLQSGQDVLGFTNNPATMGDITASYDSATGLMTLTSASGASAAQWQAALRAVTFSNASDTPTTGTRTISFTVDDGAATSSAAVRSVTVTATNDAPLVSVPASLTATEDTPFPVVGISFSDADAGSGSVTVTLSIPSGALSASSGAGVTVGGTTSALVLSGSISDINAFIAGGNVSFLSPANSTASVTLTASINDNGLSGGTPKSDSDSVSITVTPVNDAPHISAPASIGVTEDVAQALTGISFSDVDAGSGTISVSFSVTPGSGTLSAIAGAGVAVSGSGSNQITLSGNLTDINAFVTGGAVSYTTAANATGNVVLSIAIDDNGNTGSGGNHTDSTTLTLTVSAVNDAPVNSVPGSQTALQDIDLVFSNGNGNAISIADVDNGGGIVRVTLTASNGLLTLSGTTGLSFVVGSGSNDGTMTVEGTIADLNNALAGLVFSPTGGYYGPASLQITTNDLGLTGSGGAQTDSDTILINIAQPNPSITGVAGASLDGTYKVGDTVNITVTFDQAVNVSGGVPTLLLETGAIDRSAVYVSGSGSNTLTFAYVVQAGDIAADLDYVGSAALGLNGATIDSVSLGNPAFTTLPGMGTPASLAGHSDLVIDGVAPTVVSVTAPPPGTYIAGQPLDFTVHYSEAVVVDTSGGTPRIAITLDSGTVYADYLSGSGSSALTFRLVVGAGQFDTNGVALGNSVAANGGVVRDLAGNAHVPALNGLPNTSAVRVDAVAPSASAIVRADPSPVGSGSVRFTVTFSEDVSGVDAADFALAATGNASGTIGSVTQLDAHTYVVQVDGIAGDGTLGLNLKTSGTGIADIAGNALAGGLTGQRYAVDGTAPGILDVTVPNNGAYNAGDVLTFTVNVSEATVVDTAGGTPRLVLDVGGQTAYADYVSGSGGTALVFRYVVGAGQNDADGPTVVALDANGGNLHDSAGNALDTAVSGVGNTSGIVIDTTAPSATGIVRLDATPVTGTTVRYTVTFSEMVYGLDASDFSVTTTGSAKGQVQSVTQVDATTWTVTVGGLTGTGQLGLTLNASGSGISDRAGNNLAGNAQGDAYELAQSLVPTPAPVPAPVPAPAPYTPTYFAPSAPPVTLNPIDGGGMLVDAPTLNPTGGAAGLSVVALTGNPFAPDPLGSSNTTFAPSEARSGFIDIGSGSGTGLQAMPDIGDYAVQAGERVSIALPTSTFTHSEKGVEISVEVRLADGRPLPNWLKFDPVTGTLSGQPPKGLNQKLVIEVIARDNKGNRASSHLDLTVKSDAQRGADAGHAPVQVASVDAAHWAALTGGDTPVGKQALAQQFDQFGRPARQAAADALLHHLQHSREVVDA</sequence>
<evidence type="ECO:0000313" key="4">
    <source>
        <dbReference type="Proteomes" id="UP000310016"/>
    </source>
</evidence>
<dbReference type="InterPro" id="IPR006644">
    <property type="entry name" value="Cadg"/>
</dbReference>
<feature type="region of interest" description="Disordered" evidence="1">
    <location>
        <begin position="1194"/>
        <end position="1213"/>
    </location>
</feature>
<evidence type="ECO:0000313" key="3">
    <source>
        <dbReference type="EMBL" id="TJZ79167.1"/>
    </source>
</evidence>
<feature type="region of interest" description="Disordered" evidence="1">
    <location>
        <begin position="47"/>
        <end position="69"/>
    </location>
</feature>
<keyword evidence="4" id="KW-1185">Reference proteome</keyword>
<dbReference type="SUPFAM" id="SSF49313">
    <property type="entry name" value="Cadherin-like"/>
    <property type="match status" value="1"/>
</dbReference>
<feature type="region of interest" description="Disordered" evidence="1">
    <location>
        <begin position="1041"/>
        <end position="1063"/>
    </location>
</feature>
<dbReference type="Pfam" id="PF17803">
    <property type="entry name" value="Cadherin_4"/>
    <property type="match status" value="1"/>
</dbReference>
<dbReference type="Gene3D" id="2.60.40.10">
    <property type="entry name" value="Immunoglobulins"/>
    <property type="match status" value="1"/>
</dbReference>
<name>A0A4U0QCM0_9NEIS</name>
<gene>
    <name evidence="3" type="ORF">FAZ21_02455</name>
</gene>
<dbReference type="OrthoDB" id="6091599at2"/>
<dbReference type="InterPro" id="IPR015919">
    <property type="entry name" value="Cadherin-like_sf"/>
</dbReference>
<dbReference type="RefSeq" id="WP_136771681.1">
    <property type="nucleotide sequence ID" value="NZ_CP156074.1"/>
</dbReference>